<feature type="domain" description="Alpha-L-fucosidase C-terminal" evidence="15">
    <location>
        <begin position="388"/>
        <end position="462"/>
    </location>
</feature>
<evidence type="ECO:0000256" key="7">
    <source>
        <dbReference type="ARBA" id="ARBA00022801"/>
    </source>
</evidence>
<keyword evidence="16" id="KW-1185">Reference proteome</keyword>
<dbReference type="Gene3D" id="2.60.40.1180">
    <property type="entry name" value="Golgi alpha-mannosidase II"/>
    <property type="match status" value="1"/>
</dbReference>
<accession>A0A914GRJ3</accession>
<comment type="function">
    <text evidence="3">Alpha-L-fucosidase is responsible for hydrolyzing the alpha-1,6-linked fucose joined to the reducing-end N-acetylglucosamine of the carbohydrate moieties of glycoproteins.</text>
</comment>
<dbReference type="InterPro" id="IPR016286">
    <property type="entry name" value="FUC_metazoa-typ"/>
</dbReference>
<evidence type="ECO:0000256" key="12">
    <source>
        <dbReference type="SAM" id="MobiDB-lite"/>
    </source>
</evidence>
<dbReference type="GO" id="GO:0005764">
    <property type="term" value="C:lysosome"/>
    <property type="evidence" value="ECO:0007669"/>
    <property type="project" value="TreeGrafter"/>
</dbReference>
<dbReference type="PANTHER" id="PTHR10030">
    <property type="entry name" value="ALPHA-L-FUCOSIDASE"/>
    <property type="match status" value="1"/>
</dbReference>
<evidence type="ECO:0000256" key="3">
    <source>
        <dbReference type="ARBA" id="ARBA00004071"/>
    </source>
</evidence>
<dbReference type="GO" id="GO:0004560">
    <property type="term" value="F:alpha-L-fucosidase activity"/>
    <property type="evidence" value="ECO:0007669"/>
    <property type="project" value="UniProtKB-EC"/>
</dbReference>
<dbReference type="SUPFAM" id="SSF51445">
    <property type="entry name" value="(Trans)glycosidases"/>
    <property type="match status" value="1"/>
</dbReference>
<dbReference type="InterPro" id="IPR013780">
    <property type="entry name" value="Glyco_hydro_b"/>
</dbReference>
<keyword evidence="8" id="KW-0325">Glycoprotein</keyword>
<evidence type="ECO:0000256" key="11">
    <source>
        <dbReference type="ARBA" id="ARBA00081661"/>
    </source>
</evidence>
<protein>
    <recommendedName>
        <fullName evidence="10">Putative alpha-L-fucosidase</fullName>
        <ecNumber evidence="5">3.2.1.51</ecNumber>
    </recommendedName>
    <alternativeName>
        <fullName evidence="11">Alpha-L-fucoside fucohydrolase</fullName>
    </alternativeName>
</protein>
<feature type="signal peptide" evidence="13">
    <location>
        <begin position="1"/>
        <end position="20"/>
    </location>
</feature>
<proteinExistence type="inferred from homology"/>
<evidence type="ECO:0000256" key="5">
    <source>
        <dbReference type="ARBA" id="ARBA00012662"/>
    </source>
</evidence>
<dbReference type="Gene3D" id="3.20.20.80">
    <property type="entry name" value="Glycosidases"/>
    <property type="match status" value="1"/>
</dbReference>
<keyword evidence="6 13" id="KW-0732">Signal</keyword>
<organism evidence="16 17">
    <name type="scientific">Globodera rostochiensis</name>
    <name type="common">Golden nematode worm</name>
    <name type="synonym">Heterodera rostochiensis</name>
    <dbReference type="NCBI Taxonomy" id="31243"/>
    <lineage>
        <taxon>Eukaryota</taxon>
        <taxon>Metazoa</taxon>
        <taxon>Ecdysozoa</taxon>
        <taxon>Nematoda</taxon>
        <taxon>Chromadorea</taxon>
        <taxon>Rhabditida</taxon>
        <taxon>Tylenchina</taxon>
        <taxon>Tylenchomorpha</taxon>
        <taxon>Tylenchoidea</taxon>
        <taxon>Heteroderidae</taxon>
        <taxon>Heteroderinae</taxon>
        <taxon>Globodera</taxon>
    </lineage>
</organism>
<evidence type="ECO:0000313" key="16">
    <source>
        <dbReference type="Proteomes" id="UP000887572"/>
    </source>
</evidence>
<evidence type="ECO:0000256" key="8">
    <source>
        <dbReference type="ARBA" id="ARBA00023180"/>
    </source>
</evidence>
<dbReference type="Proteomes" id="UP000887572">
    <property type="component" value="Unplaced"/>
</dbReference>
<dbReference type="Pfam" id="PF16757">
    <property type="entry name" value="Fucosidase_C"/>
    <property type="match status" value="1"/>
</dbReference>
<dbReference type="PRINTS" id="PR00741">
    <property type="entry name" value="GLHYDRLASE29"/>
</dbReference>
<dbReference type="PROSITE" id="PS00385">
    <property type="entry name" value="ALPHA_L_FUCOSIDASE"/>
    <property type="match status" value="1"/>
</dbReference>
<keyword evidence="9" id="KW-0326">Glycosidase</keyword>
<name>A0A914GRJ3_GLORO</name>
<evidence type="ECO:0000256" key="1">
    <source>
        <dbReference type="ARBA" id="ARBA00000321"/>
    </source>
</evidence>
<comment type="catalytic activity">
    <reaction evidence="1">
        <text>a neolactoside IV(2)-alpha-Fuc-nLc4Cer(d18:1(4E)) + H2O = a neolactoside nLc4Cer(d18:1(4E)) + L-fucose</text>
        <dbReference type="Rhea" id="RHEA:48224"/>
        <dbReference type="ChEBI" id="CHEBI:2181"/>
        <dbReference type="ChEBI" id="CHEBI:15377"/>
        <dbReference type="ChEBI" id="CHEBI:17006"/>
        <dbReference type="ChEBI" id="CHEBI:28691"/>
    </reaction>
    <physiologicalReaction direction="left-to-right" evidence="1">
        <dbReference type="Rhea" id="RHEA:48225"/>
    </physiologicalReaction>
</comment>
<dbReference type="EC" id="3.2.1.51" evidence="5"/>
<evidence type="ECO:0000259" key="15">
    <source>
        <dbReference type="Pfam" id="PF16757"/>
    </source>
</evidence>
<evidence type="ECO:0000313" key="17">
    <source>
        <dbReference type="WBParaSite" id="Gr19_v10_g10514.t1"/>
    </source>
</evidence>
<feature type="chain" id="PRO_5036997584" description="Putative alpha-L-fucosidase" evidence="13">
    <location>
        <begin position="21"/>
        <end position="528"/>
    </location>
</feature>
<dbReference type="FunFam" id="3.20.20.80:FF:000027">
    <property type="entry name" value="Alpha-L-fucosidase"/>
    <property type="match status" value="1"/>
</dbReference>
<evidence type="ECO:0000259" key="14">
    <source>
        <dbReference type="Pfam" id="PF01120"/>
    </source>
</evidence>
<keyword evidence="7" id="KW-0378">Hydrolase</keyword>
<dbReference type="PANTHER" id="PTHR10030:SF37">
    <property type="entry name" value="ALPHA-L-FUCOSIDASE-RELATED"/>
    <property type="match status" value="1"/>
</dbReference>
<dbReference type="Pfam" id="PF01120">
    <property type="entry name" value="Alpha_L_fucos"/>
    <property type="match status" value="1"/>
</dbReference>
<feature type="domain" description="Glycoside hydrolase family 29 N-terminal" evidence="14">
    <location>
        <begin position="20"/>
        <end position="350"/>
    </location>
</feature>
<comment type="catalytic activity">
    <reaction evidence="2">
        <text>a neolactoside IV(2)-alpha-Fuc-nLc4Cer(d18:0) + H2O = a neolactoside nLc4Cer(d18:0) + L-fucose</text>
        <dbReference type="Rhea" id="RHEA:49308"/>
        <dbReference type="ChEBI" id="CHEBI:2181"/>
        <dbReference type="ChEBI" id="CHEBI:15377"/>
        <dbReference type="ChEBI" id="CHEBI:91119"/>
        <dbReference type="ChEBI" id="CHEBI:91121"/>
    </reaction>
    <physiologicalReaction direction="left-to-right" evidence="2">
        <dbReference type="Rhea" id="RHEA:49309"/>
    </physiologicalReaction>
</comment>
<dbReference type="InterPro" id="IPR057739">
    <property type="entry name" value="Glyco_hydro_29_N"/>
</dbReference>
<comment type="similarity">
    <text evidence="4">Belongs to the glycosyl hydrolase 29 family.</text>
</comment>
<evidence type="ECO:0000256" key="10">
    <source>
        <dbReference type="ARBA" id="ARBA00074133"/>
    </source>
</evidence>
<dbReference type="InterPro" id="IPR018526">
    <property type="entry name" value="Glyco_hydro_29_CS"/>
</dbReference>
<dbReference type="InterPro" id="IPR000933">
    <property type="entry name" value="Glyco_hydro_29"/>
</dbReference>
<dbReference type="SMART" id="SM00812">
    <property type="entry name" value="Alpha_L_fucos"/>
    <property type="match status" value="1"/>
</dbReference>
<dbReference type="GO" id="GO:0006004">
    <property type="term" value="P:fucose metabolic process"/>
    <property type="evidence" value="ECO:0007669"/>
    <property type="project" value="InterPro"/>
</dbReference>
<dbReference type="InterPro" id="IPR017853">
    <property type="entry name" value="GH"/>
</dbReference>
<feature type="region of interest" description="Disordered" evidence="12">
    <location>
        <begin position="472"/>
        <end position="528"/>
    </location>
</feature>
<feature type="compositionally biased region" description="Polar residues" evidence="12">
    <location>
        <begin position="491"/>
        <end position="505"/>
    </location>
</feature>
<evidence type="ECO:0000256" key="6">
    <source>
        <dbReference type="ARBA" id="ARBA00022729"/>
    </source>
</evidence>
<dbReference type="GO" id="GO:0016139">
    <property type="term" value="P:glycoside catabolic process"/>
    <property type="evidence" value="ECO:0007669"/>
    <property type="project" value="TreeGrafter"/>
</dbReference>
<evidence type="ECO:0000256" key="4">
    <source>
        <dbReference type="ARBA" id="ARBA00007951"/>
    </source>
</evidence>
<dbReference type="AlphaFoldDB" id="A0A914GRJ3"/>
<evidence type="ECO:0000256" key="9">
    <source>
        <dbReference type="ARBA" id="ARBA00023295"/>
    </source>
</evidence>
<evidence type="ECO:0000256" key="2">
    <source>
        <dbReference type="ARBA" id="ARBA00000419"/>
    </source>
</evidence>
<evidence type="ECO:0000256" key="13">
    <source>
        <dbReference type="SAM" id="SignalP"/>
    </source>
</evidence>
<reference evidence="17" key="1">
    <citation type="submission" date="2022-11" db="UniProtKB">
        <authorList>
            <consortium name="WormBaseParasite"/>
        </authorList>
    </citation>
    <scope>IDENTIFICATION</scope>
</reference>
<sequence length="528" mass="60499">MFAIAGLLVILFCSFQAVLSGYKPDWASIDSRPLPVWYDEAKFGIFSHWGVYSVPAFGSEWFWWYWKGQHDPKYEQFVEKHYPNGTTYADFAKFFTAADFDANNYAEIVKASGARYFVLTSKHHEGFTLWPSTTSWNWNAVDVGPHRDLVKAFSEATRAQNVHFGLYFSLFDWFHPLYLNDIKTHRTDFVQSVSFPQLLEIVNEYHPEVIWSDGDWEQPDTYWRSKEFLAWLYNESPVKEKVVVNDRWGRGISGKHGGFLTYQDHYDPGRLLSRKWENCLTLDKRSWGYRRYLKPSDVLSLAELISQLARTISCGGNMLLNVGPDHTGRIVPIFEQRLREFGQWVTRNTEAIYGSKAWVHQSDGPTIWYTSQMRNSTELSPHRMYNPQETFNTIVYAFMLSIPRTGRIKFPSVHLTDKTVVSIVGTSTKVPYKKGETSLSVDISGIPWQDLPSTVSIVLKIEFAASSQINPLRTATESDSSGDDDDASSIEEANNAVSGKENSALRTRGQDEGRRYGQMMELVSATDE</sequence>
<dbReference type="InterPro" id="IPR031919">
    <property type="entry name" value="Fucosidase_C"/>
</dbReference>
<feature type="compositionally biased region" description="Acidic residues" evidence="12">
    <location>
        <begin position="480"/>
        <end position="489"/>
    </location>
</feature>
<dbReference type="WBParaSite" id="Gr19_v10_g10514.t1">
    <property type="protein sequence ID" value="Gr19_v10_g10514.t1"/>
    <property type="gene ID" value="Gr19_v10_g10514"/>
</dbReference>